<dbReference type="InterPro" id="IPR038390">
    <property type="entry name" value="Metal_Tscrpt_repr_sf"/>
</dbReference>
<name>A0A0E2D1I7_LEPIR</name>
<gene>
    <name evidence="2" type="ORF">LEP1GSC105_2013</name>
</gene>
<dbReference type="Gene3D" id="1.20.58.1000">
    <property type="entry name" value="Metal-sensitive repressor, helix protomer"/>
    <property type="match status" value="1"/>
</dbReference>
<sequence>MKHKPKHKLISDPKESKNLILRLKKIEGQIRGIQGMIENEKYCDDVLNQISSVKSALDGVSRGLLKSHIRTCVTERIRGNDSKILEEFMTTVGYILR</sequence>
<proteinExistence type="inferred from homology"/>
<dbReference type="AlphaFoldDB" id="A0A0E2D1I7"/>
<dbReference type="EMBL" id="AHNR02000062">
    <property type="protein sequence ID" value="EKR53892.1"/>
    <property type="molecule type" value="Genomic_DNA"/>
</dbReference>
<dbReference type="GO" id="GO:0045892">
    <property type="term" value="P:negative regulation of DNA-templated transcription"/>
    <property type="evidence" value="ECO:0007669"/>
    <property type="project" value="UniProtKB-ARBA"/>
</dbReference>
<comment type="similarity">
    <text evidence="1">Belongs to the FrmR/RcnR family.</text>
</comment>
<dbReference type="GO" id="GO:0003677">
    <property type="term" value="F:DNA binding"/>
    <property type="evidence" value="ECO:0007669"/>
    <property type="project" value="InterPro"/>
</dbReference>
<evidence type="ECO:0000313" key="3">
    <source>
        <dbReference type="Proteomes" id="UP000001340"/>
    </source>
</evidence>
<dbReference type="Proteomes" id="UP000001340">
    <property type="component" value="Unassembled WGS sequence"/>
</dbReference>
<dbReference type="GeneID" id="61142862"/>
<reference evidence="2 3" key="1">
    <citation type="submission" date="2012-10" db="EMBL/GenBank/DDBJ databases">
        <authorList>
            <person name="Harkins D.M."/>
            <person name="Durkin A.S."/>
            <person name="Brinkac L.M."/>
            <person name="Haft D.H."/>
            <person name="Selengut J.D."/>
            <person name="Sanka R."/>
            <person name="DePew J."/>
            <person name="Purushe J."/>
            <person name="Chanthongthip A."/>
            <person name="Lattana O."/>
            <person name="Phetsouvanh R."/>
            <person name="Newton P.N."/>
            <person name="Vinetz J.M."/>
            <person name="Sutton G.G."/>
            <person name="Nierman W.C."/>
            <person name="Fouts D.E."/>
        </authorList>
    </citation>
    <scope>NUCLEOTIDE SEQUENCE [LARGE SCALE GENOMIC DNA]</scope>
    <source>
        <strain evidence="2 3">UI 12758</strain>
    </source>
</reference>
<dbReference type="PANTHER" id="PTHR33677:SF3">
    <property type="entry name" value="COPPER-SENSING TRANSCRIPTIONAL REPRESSOR RICR"/>
    <property type="match status" value="1"/>
</dbReference>
<dbReference type="GO" id="GO:0046872">
    <property type="term" value="F:metal ion binding"/>
    <property type="evidence" value="ECO:0007669"/>
    <property type="project" value="InterPro"/>
</dbReference>
<dbReference type="SMR" id="A0A0E2D1I7"/>
<evidence type="ECO:0000313" key="2">
    <source>
        <dbReference type="EMBL" id="EKR53892.1"/>
    </source>
</evidence>
<accession>A0A0E2D1I7</accession>
<organism evidence="2 3">
    <name type="scientific">Leptospira interrogans str. UI 12758</name>
    <dbReference type="NCBI Taxonomy" id="1049938"/>
    <lineage>
        <taxon>Bacteria</taxon>
        <taxon>Pseudomonadati</taxon>
        <taxon>Spirochaetota</taxon>
        <taxon>Spirochaetia</taxon>
        <taxon>Leptospirales</taxon>
        <taxon>Leptospiraceae</taxon>
        <taxon>Leptospira</taxon>
    </lineage>
</organism>
<comment type="caution">
    <text evidence="2">The sequence shown here is derived from an EMBL/GenBank/DDBJ whole genome shotgun (WGS) entry which is preliminary data.</text>
</comment>
<dbReference type="InterPro" id="IPR003735">
    <property type="entry name" value="Metal_Tscrpt_repr"/>
</dbReference>
<dbReference type="Pfam" id="PF02583">
    <property type="entry name" value="Trns_repr_metal"/>
    <property type="match status" value="1"/>
</dbReference>
<evidence type="ECO:0000256" key="1">
    <source>
        <dbReference type="ARBA" id="ARBA00005260"/>
    </source>
</evidence>
<dbReference type="CDD" id="cd10152">
    <property type="entry name" value="SaCsoR-like_DUF156"/>
    <property type="match status" value="1"/>
</dbReference>
<dbReference type="PANTHER" id="PTHR33677">
    <property type="entry name" value="TRANSCRIPTIONAL REPRESSOR FRMR-RELATED"/>
    <property type="match status" value="1"/>
</dbReference>
<dbReference type="RefSeq" id="WP_000681098.1">
    <property type="nucleotide sequence ID" value="NZ_AHNR02000062.1"/>
</dbReference>
<protein>
    <submittedName>
        <fullName evidence="2">Metal-sensitive transcriptional repressor</fullName>
    </submittedName>
</protein>